<evidence type="ECO:0000313" key="2">
    <source>
        <dbReference type="EMBL" id="OIT08093.1"/>
    </source>
</evidence>
<sequence length="120" mass="13517">MRPMTAELPLAESTQSPHSETPSAVLDDDYDYEDRDAISEEKDEHPVLRSKVISEAKTRLQKKKLRQLLTGTRNIAFKGDESGSNMPTNLSYSPRKVTWKGKAAMVSKQLLAEKEKNLVN</sequence>
<comment type="caution">
    <text evidence="2">The sequence shown here is derived from an EMBL/GenBank/DDBJ whole genome shotgun (WGS) entry which is preliminary data.</text>
</comment>
<reference evidence="2" key="1">
    <citation type="submission" date="2016-11" db="EMBL/GenBank/DDBJ databases">
        <title>The genome of Nicotiana attenuata.</title>
        <authorList>
            <person name="Xu S."/>
            <person name="Brockmoeller T."/>
            <person name="Gaquerel E."/>
            <person name="Navarro A."/>
            <person name="Kuhl H."/>
            <person name="Gase K."/>
            <person name="Ling Z."/>
            <person name="Zhou W."/>
            <person name="Kreitzer C."/>
            <person name="Stanke M."/>
            <person name="Tang H."/>
            <person name="Lyons E."/>
            <person name="Pandey P."/>
            <person name="Pandey S.P."/>
            <person name="Timmermann B."/>
            <person name="Baldwin I.T."/>
        </authorList>
    </citation>
    <scope>NUCLEOTIDE SEQUENCE [LARGE SCALE GENOMIC DNA]</scope>
    <source>
        <strain evidence="2">UT</strain>
    </source>
</reference>
<keyword evidence="3" id="KW-1185">Reference proteome</keyword>
<feature type="compositionally biased region" description="Polar residues" evidence="1">
    <location>
        <begin position="12"/>
        <end position="22"/>
    </location>
</feature>
<gene>
    <name evidence="2" type="ORF">A4A49_05824</name>
</gene>
<feature type="region of interest" description="Disordered" evidence="1">
    <location>
        <begin position="1"/>
        <end position="31"/>
    </location>
</feature>
<evidence type="ECO:0000313" key="3">
    <source>
        <dbReference type="Proteomes" id="UP000187609"/>
    </source>
</evidence>
<dbReference type="Proteomes" id="UP000187609">
    <property type="component" value="Unassembled WGS sequence"/>
</dbReference>
<proteinExistence type="predicted"/>
<name>A0A1J6ISB5_NICAT</name>
<organism evidence="2 3">
    <name type="scientific">Nicotiana attenuata</name>
    <name type="common">Coyote tobacco</name>
    <dbReference type="NCBI Taxonomy" id="49451"/>
    <lineage>
        <taxon>Eukaryota</taxon>
        <taxon>Viridiplantae</taxon>
        <taxon>Streptophyta</taxon>
        <taxon>Embryophyta</taxon>
        <taxon>Tracheophyta</taxon>
        <taxon>Spermatophyta</taxon>
        <taxon>Magnoliopsida</taxon>
        <taxon>eudicotyledons</taxon>
        <taxon>Gunneridae</taxon>
        <taxon>Pentapetalae</taxon>
        <taxon>asterids</taxon>
        <taxon>lamiids</taxon>
        <taxon>Solanales</taxon>
        <taxon>Solanaceae</taxon>
        <taxon>Nicotianoideae</taxon>
        <taxon>Nicotianeae</taxon>
        <taxon>Nicotiana</taxon>
    </lineage>
</organism>
<dbReference type="Gramene" id="OIT08093">
    <property type="protein sequence ID" value="OIT08093"/>
    <property type="gene ID" value="A4A49_05824"/>
</dbReference>
<dbReference type="AlphaFoldDB" id="A0A1J6ISB5"/>
<accession>A0A1J6ISB5</accession>
<dbReference type="EMBL" id="MJEQ01037183">
    <property type="protein sequence ID" value="OIT08093.1"/>
    <property type="molecule type" value="Genomic_DNA"/>
</dbReference>
<evidence type="ECO:0000256" key="1">
    <source>
        <dbReference type="SAM" id="MobiDB-lite"/>
    </source>
</evidence>
<protein>
    <submittedName>
        <fullName evidence="2">Uncharacterized protein</fullName>
    </submittedName>
</protein>